<dbReference type="InterPro" id="IPR051429">
    <property type="entry name" value="Encapsulin_nc"/>
</dbReference>
<organism evidence="4 5">
    <name type="scientific">Paracoccus pacificus</name>
    <dbReference type="NCBI Taxonomy" id="1463598"/>
    <lineage>
        <taxon>Bacteria</taxon>
        <taxon>Pseudomonadati</taxon>
        <taxon>Pseudomonadota</taxon>
        <taxon>Alphaproteobacteria</taxon>
        <taxon>Rhodobacterales</taxon>
        <taxon>Paracoccaceae</taxon>
        <taxon>Paracoccus</taxon>
    </lineage>
</organism>
<evidence type="ECO:0000256" key="1">
    <source>
        <dbReference type="ARBA" id="ARBA00033738"/>
    </source>
</evidence>
<gene>
    <name evidence="4" type="ORF">ACFSCT_00780</name>
</gene>
<dbReference type="PANTHER" id="PTHR37165:SF1">
    <property type="entry name" value="TYPE 1 ENCAPSULIN SHELL PROTEIN"/>
    <property type="match status" value="1"/>
</dbReference>
<evidence type="ECO:0000256" key="2">
    <source>
        <dbReference type="ARBA" id="ARBA00033743"/>
    </source>
</evidence>
<evidence type="ECO:0000313" key="5">
    <source>
        <dbReference type="Proteomes" id="UP001597213"/>
    </source>
</evidence>
<dbReference type="Proteomes" id="UP001597213">
    <property type="component" value="Unassembled WGS sequence"/>
</dbReference>
<dbReference type="EMBL" id="JBHUEN010000003">
    <property type="protein sequence ID" value="MFD1880249.1"/>
    <property type="molecule type" value="Genomic_DNA"/>
</dbReference>
<proteinExistence type="inferred from homology"/>
<name>A0ABW4R3I3_9RHOB</name>
<dbReference type="InterPro" id="IPR007544">
    <property type="entry name" value="ENCAP"/>
</dbReference>
<sequence>MDNLHRSLAPISTAAWEQMEDEARRTLRRYMGARRVVDLRGPNGYDHSSANLGHLRPIKSGFDGLDTAQRVVLPLVEFKAPFTLNREQIDNVARGAQDSDWQPLKDAALKLATAENVMVFEGMKAAGIEGMRPLSSNSPVPMPVAAADIPDAVARAVDVLREAGVQGPYALILGDDVYAQVMGGADDGYPIMRHIRALLDHDVIWCPGLTGGVVLTLRGGDFDLYIGQDAVIGYDSHTATTVDLYLLETAAFKLQTTEALVSMPASA</sequence>
<evidence type="ECO:0000256" key="3">
    <source>
        <dbReference type="ARBA" id="ARBA00033787"/>
    </source>
</evidence>
<protein>
    <submittedName>
        <fullName evidence="4">Family 1 encapsulin nanocompartment shell protein</fullName>
    </submittedName>
</protein>
<reference evidence="5" key="1">
    <citation type="journal article" date="2019" name="Int. J. Syst. Evol. Microbiol.">
        <title>The Global Catalogue of Microorganisms (GCM) 10K type strain sequencing project: providing services to taxonomists for standard genome sequencing and annotation.</title>
        <authorList>
            <consortium name="The Broad Institute Genomics Platform"/>
            <consortium name="The Broad Institute Genome Sequencing Center for Infectious Disease"/>
            <person name="Wu L."/>
            <person name="Ma J."/>
        </authorList>
    </citation>
    <scope>NUCLEOTIDE SEQUENCE [LARGE SCALE GENOMIC DNA]</scope>
    <source>
        <strain evidence="5">CCUG 56029</strain>
    </source>
</reference>
<accession>A0ABW4R3I3</accession>
<comment type="caution">
    <text evidence="4">The sequence shown here is derived from an EMBL/GenBank/DDBJ whole genome shotgun (WGS) entry which is preliminary data.</text>
</comment>
<dbReference type="RefSeq" id="WP_379139393.1">
    <property type="nucleotide sequence ID" value="NZ_JBHUEN010000003.1"/>
</dbReference>
<dbReference type="Gene3D" id="3.30.2400.30">
    <property type="match status" value="1"/>
</dbReference>
<dbReference type="NCBIfam" id="NF041155">
    <property type="entry name" value="encap_f1"/>
    <property type="match status" value="1"/>
</dbReference>
<dbReference type="Pfam" id="PF04454">
    <property type="entry name" value="Linocin_M18"/>
    <property type="match status" value="1"/>
</dbReference>
<keyword evidence="5" id="KW-1185">Reference proteome</keyword>
<dbReference type="PANTHER" id="PTHR37165">
    <property type="entry name" value="PEPTIDASE U56 FAMILY"/>
    <property type="match status" value="1"/>
</dbReference>
<dbReference type="PIRSF" id="PIRSF019254">
    <property type="entry name" value="CFP29"/>
    <property type="match status" value="1"/>
</dbReference>
<comment type="similarity">
    <text evidence="2">Belongs to the encapsulin family. Family 1 subfamily.</text>
</comment>
<comment type="subcellular location">
    <subcellularLocation>
        <location evidence="1">Encapsulin nanocompartment</location>
    </subcellularLocation>
</comment>
<dbReference type="Gene3D" id="3.30.2320.10">
    <property type="entry name" value="hypothetical protein PF0899 domain"/>
    <property type="match status" value="1"/>
</dbReference>
<keyword evidence="3" id="KW-1284">Encapsulin nanocompartment</keyword>
<evidence type="ECO:0000313" key="4">
    <source>
        <dbReference type="EMBL" id="MFD1880249.1"/>
    </source>
</evidence>